<feature type="binding site" evidence="5">
    <location>
        <position position="272"/>
    </location>
    <ligand>
        <name>Zn(2+)</name>
        <dbReference type="ChEBI" id="CHEBI:29105"/>
        <note>catalytic</note>
    </ligand>
</feature>
<feature type="active site" description="Proton donor" evidence="5">
    <location>
        <position position="194"/>
    </location>
</feature>
<dbReference type="SUPFAM" id="SSF51556">
    <property type="entry name" value="Metallo-dependent hydrolases"/>
    <property type="match status" value="1"/>
</dbReference>
<comment type="function">
    <text evidence="5">Catalyzes the hydrolytic deamination of adenine to hypoxanthine. Plays an important role in the purine salvage pathway and in nitrogen catabolism.</text>
</comment>
<evidence type="ECO:0000259" key="6">
    <source>
        <dbReference type="Pfam" id="PF00962"/>
    </source>
</evidence>
<protein>
    <recommendedName>
        <fullName evidence="5">Adenine deaminase</fullName>
        <shortName evidence="5">ADE</shortName>
        <ecNumber evidence="5">3.5.4.2</ecNumber>
    </recommendedName>
    <alternativeName>
        <fullName evidence="5">Adenine aminohydrolase</fullName>
        <shortName evidence="5">AAH</shortName>
    </alternativeName>
</protein>
<dbReference type="Proteomes" id="UP001163255">
    <property type="component" value="Chromosome"/>
</dbReference>
<dbReference type="Pfam" id="PF00962">
    <property type="entry name" value="A_deaminase"/>
    <property type="match status" value="1"/>
</dbReference>
<dbReference type="EC" id="3.5.4.2" evidence="5"/>
<dbReference type="HAMAP" id="MF_01962">
    <property type="entry name" value="Adenine_deaminase"/>
    <property type="match status" value="1"/>
</dbReference>
<dbReference type="InterPro" id="IPR028892">
    <property type="entry name" value="ADE"/>
</dbReference>
<dbReference type="NCBIfam" id="NF006850">
    <property type="entry name" value="PRK09358.1-6"/>
    <property type="match status" value="1"/>
</dbReference>
<feature type="site" description="Important for catalytic activity" evidence="5">
    <location>
        <position position="215"/>
    </location>
</feature>
<dbReference type="PANTHER" id="PTHR43114:SF6">
    <property type="entry name" value="ADENINE DEAMINASE"/>
    <property type="match status" value="1"/>
</dbReference>
<evidence type="ECO:0000256" key="2">
    <source>
        <dbReference type="ARBA" id="ARBA00022801"/>
    </source>
</evidence>
<feature type="binding site" evidence="5">
    <location>
        <position position="13"/>
    </location>
    <ligand>
        <name>Zn(2+)</name>
        <dbReference type="ChEBI" id="CHEBI:29105"/>
        <note>catalytic</note>
    </ligand>
</feature>
<dbReference type="InterPro" id="IPR032466">
    <property type="entry name" value="Metal_Hydrolase"/>
</dbReference>
<feature type="binding site" evidence="5">
    <location>
        <position position="191"/>
    </location>
    <ligand>
        <name>Zn(2+)</name>
        <dbReference type="ChEBI" id="CHEBI:29105"/>
        <note>catalytic</note>
    </ligand>
</feature>
<dbReference type="NCBIfam" id="TIGR01430">
    <property type="entry name" value="aden_deam"/>
    <property type="match status" value="1"/>
</dbReference>
<comment type="similarity">
    <text evidence="5">Belongs to the metallo-dependent hydrolases superfamily. Adenosine and AMP deaminases family. Adenine deaminase type 2 subfamily.</text>
</comment>
<reference evidence="7" key="1">
    <citation type="submission" date="2022-10" db="EMBL/GenBank/DDBJ databases">
        <title>Completed Genome Sequence of two octocoral isolated bacterium, Endozoicomonas euniceicola EF212T and Endozoicomonas gorgoniicola PS125T.</title>
        <authorList>
            <person name="Chiou Y.-J."/>
            <person name="Chen Y.-H."/>
        </authorList>
    </citation>
    <scope>NUCLEOTIDE SEQUENCE</scope>
    <source>
        <strain evidence="7">EF212</strain>
    </source>
</reference>
<evidence type="ECO:0000256" key="1">
    <source>
        <dbReference type="ARBA" id="ARBA00022723"/>
    </source>
</evidence>
<sequence length="335" mass="38143">MIHALPKAELHLHIEGTLEPELMFELAARNNIQLPYHSVEDVRRAYEFSDLQSFLDIYYAGAGVLQTEQDFYDLTWAYLLRCQQDNVVHTEIFFDPQTHTDRGIHFETVIKGIHSALQEGEKKLGITSQIIMCFLRHLSAEAAMQTLEMSRPWHHWMIGVGLDSSEVGHPPEKFKAVFARARHYGLKAVAHAGEEGPADYIWGAIKSLGAERIDHGVRCEDDQQLVNYLVEHQVPLTVCPLSNEKLKVFSHLEDHNLKSMLNKGLLVTVNSDDPAYFGGYVNDNYRAVQSALSLTDDEICQLVKNSFNASFISTELRTGYLQQLENAFKEFQQHE</sequence>
<evidence type="ECO:0000256" key="3">
    <source>
        <dbReference type="ARBA" id="ARBA00022833"/>
    </source>
</evidence>
<feature type="binding site" evidence="5">
    <location>
        <position position="273"/>
    </location>
    <ligand>
        <name>substrate</name>
    </ligand>
</feature>
<dbReference type="GO" id="GO:0016787">
    <property type="term" value="F:hydrolase activity"/>
    <property type="evidence" value="ECO:0007669"/>
    <property type="project" value="UniProtKB-KW"/>
</dbReference>
<evidence type="ECO:0000256" key="5">
    <source>
        <dbReference type="HAMAP-Rule" id="MF_01962"/>
    </source>
</evidence>
<dbReference type="RefSeq" id="WP_262596387.1">
    <property type="nucleotide sequence ID" value="NZ_CP103300.1"/>
</dbReference>
<dbReference type="EMBL" id="CP103300">
    <property type="protein sequence ID" value="UYM14738.1"/>
    <property type="molecule type" value="Genomic_DNA"/>
</dbReference>
<keyword evidence="8" id="KW-1185">Reference proteome</keyword>
<comment type="cofactor">
    <cofactor evidence="5">
        <name>Zn(2+)</name>
        <dbReference type="ChEBI" id="CHEBI:29105"/>
    </cofactor>
    <text evidence="5">Binds 1 zinc ion per subunit.</text>
</comment>
<feature type="binding site" evidence="5">
    <location>
        <position position="11"/>
    </location>
    <ligand>
        <name>Zn(2+)</name>
        <dbReference type="ChEBI" id="CHEBI:29105"/>
        <note>catalytic</note>
    </ligand>
</feature>
<evidence type="ECO:0000313" key="7">
    <source>
        <dbReference type="EMBL" id="UYM14738.1"/>
    </source>
</evidence>
<dbReference type="InterPro" id="IPR001365">
    <property type="entry name" value="A_deaminase_dom"/>
</dbReference>
<gene>
    <name evidence="7" type="ORF">NX720_17845</name>
</gene>
<comment type="catalytic activity">
    <reaction evidence="5">
        <text>adenine + H2O + H(+) = hypoxanthine + NH4(+)</text>
        <dbReference type="Rhea" id="RHEA:23688"/>
        <dbReference type="ChEBI" id="CHEBI:15377"/>
        <dbReference type="ChEBI" id="CHEBI:15378"/>
        <dbReference type="ChEBI" id="CHEBI:16708"/>
        <dbReference type="ChEBI" id="CHEBI:17368"/>
        <dbReference type="ChEBI" id="CHEBI:28938"/>
        <dbReference type="EC" id="3.5.4.2"/>
    </reaction>
</comment>
<evidence type="ECO:0000313" key="8">
    <source>
        <dbReference type="Proteomes" id="UP001163255"/>
    </source>
</evidence>
<keyword evidence="2 5" id="KW-0378">Hydrolase</keyword>
<organism evidence="7 8">
    <name type="scientific">Endozoicomonas euniceicola</name>
    <dbReference type="NCBI Taxonomy" id="1234143"/>
    <lineage>
        <taxon>Bacteria</taxon>
        <taxon>Pseudomonadati</taxon>
        <taxon>Pseudomonadota</taxon>
        <taxon>Gammaproteobacteria</taxon>
        <taxon>Oceanospirillales</taxon>
        <taxon>Endozoicomonadaceae</taxon>
        <taxon>Endozoicomonas</taxon>
    </lineage>
</organism>
<dbReference type="Gene3D" id="3.20.20.140">
    <property type="entry name" value="Metal-dependent hydrolases"/>
    <property type="match status" value="1"/>
</dbReference>
<name>A0ABY6GPQ7_9GAMM</name>
<dbReference type="PANTHER" id="PTHR43114">
    <property type="entry name" value="ADENINE DEAMINASE"/>
    <property type="match status" value="1"/>
</dbReference>
<dbReference type="CDD" id="cd01320">
    <property type="entry name" value="ADA"/>
    <property type="match status" value="1"/>
</dbReference>
<keyword evidence="1 5" id="KW-0479">Metal-binding</keyword>
<accession>A0ABY6GPQ7</accession>
<evidence type="ECO:0000256" key="4">
    <source>
        <dbReference type="ARBA" id="ARBA00023080"/>
    </source>
</evidence>
<feature type="domain" description="Adenosine deaminase" evidence="6">
    <location>
        <begin position="6"/>
        <end position="324"/>
    </location>
</feature>
<keyword evidence="3 5" id="KW-0862">Zinc</keyword>
<dbReference type="InterPro" id="IPR006330">
    <property type="entry name" value="Ado/ade_deaminase"/>
</dbReference>
<keyword evidence="4 5" id="KW-0546">Nucleotide metabolism</keyword>
<proteinExistence type="inferred from homology"/>